<organism evidence="1 2">
    <name type="scientific">Stylosanthes scabra</name>
    <dbReference type="NCBI Taxonomy" id="79078"/>
    <lineage>
        <taxon>Eukaryota</taxon>
        <taxon>Viridiplantae</taxon>
        <taxon>Streptophyta</taxon>
        <taxon>Embryophyta</taxon>
        <taxon>Tracheophyta</taxon>
        <taxon>Spermatophyta</taxon>
        <taxon>Magnoliopsida</taxon>
        <taxon>eudicotyledons</taxon>
        <taxon>Gunneridae</taxon>
        <taxon>Pentapetalae</taxon>
        <taxon>rosids</taxon>
        <taxon>fabids</taxon>
        <taxon>Fabales</taxon>
        <taxon>Fabaceae</taxon>
        <taxon>Papilionoideae</taxon>
        <taxon>50 kb inversion clade</taxon>
        <taxon>dalbergioids sensu lato</taxon>
        <taxon>Dalbergieae</taxon>
        <taxon>Pterocarpus clade</taxon>
        <taxon>Stylosanthes</taxon>
    </lineage>
</organism>
<keyword evidence="2" id="KW-1185">Reference proteome</keyword>
<dbReference type="EMBL" id="JASCZI010060438">
    <property type="protein sequence ID" value="MED6131439.1"/>
    <property type="molecule type" value="Genomic_DNA"/>
</dbReference>
<dbReference type="Proteomes" id="UP001341840">
    <property type="component" value="Unassembled WGS sequence"/>
</dbReference>
<comment type="caution">
    <text evidence="1">The sequence shown here is derived from an EMBL/GenBank/DDBJ whole genome shotgun (WGS) entry which is preliminary data.</text>
</comment>
<reference evidence="1 2" key="1">
    <citation type="journal article" date="2023" name="Plants (Basel)">
        <title>Bridging the Gap: Combining Genomics and Transcriptomics Approaches to Understand Stylosanthes scabra, an Orphan Legume from the Brazilian Caatinga.</title>
        <authorList>
            <person name="Ferreira-Neto J.R.C."/>
            <person name="da Silva M.D."/>
            <person name="Binneck E."/>
            <person name="de Melo N.F."/>
            <person name="da Silva R.H."/>
            <person name="de Melo A.L.T.M."/>
            <person name="Pandolfi V."/>
            <person name="Bustamante F.O."/>
            <person name="Brasileiro-Vidal A.C."/>
            <person name="Benko-Iseppon A.M."/>
        </authorList>
    </citation>
    <scope>NUCLEOTIDE SEQUENCE [LARGE SCALE GENOMIC DNA]</scope>
    <source>
        <tissue evidence="1">Leaves</tissue>
    </source>
</reference>
<proteinExistence type="predicted"/>
<evidence type="ECO:0000313" key="1">
    <source>
        <dbReference type="EMBL" id="MED6131439.1"/>
    </source>
</evidence>
<evidence type="ECO:0000313" key="2">
    <source>
        <dbReference type="Proteomes" id="UP001341840"/>
    </source>
</evidence>
<gene>
    <name evidence="1" type="ORF">PIB30_009920</name>
</gene>
<name>A0ABU6S5B0_9FABA</name>
<protein>
    <submittedName>
        <fullName evidence="1">Uncharacterized protein</fullName>
    </submittedName>
</protein>
<accession>A0ABU6S5B0</accession>
<sequence length="135" mass="15503">MFRSSTTVALFIKFQVNSSLTKRCSWIDTVEKPYSDSFRVTSGYRYREDVDKERKIGDFPGYSFLLILLLLLLPRDSRDSVADLMKTSPPTECILDIPGSTISQLRSIPLWTDRQRREAAVLDRANEEVLVPLDI</sequence>